<dbReference type="InterPro" id="IPR006910">
    <property type="entry name" value="Rad21_Rec8_N"/>
</dbReference>
<evidence type="ECO:0000256" key="3">
    <source>
        <dbReference type="ARBA" id="ARBA00023242"/>
    </source>
</evidence>
<evidence type="ECO:0000259" key="6">
    <source>
        <dbReference type="Pfam" id="PF04825"/>
    </source>
</evidence>
<evidence type="ECO:0000256" key="1">
    <source>
        <dbReference type="ARBA" id="ARBA00004123"/>
    </source>
</evidence>
<organism evidence="7 8">
    <name type="scientific">Globodera rostochiensis</name>
    <name type="common">Golden nematode worm</name>
    <name type="synonym">Heterodera rostochiensis</name>
    <dbReference type="NCBI Taxonomy" id="31243"/>
    <lineage>
        <taxon>Eukaryota</taxon>
        <taxon>Metazoa</taxon>
        <taxon>Ecdysozoa</taxon>
        <taxon>Nematoda</taxon>
        <taxon>Chromadorea</taxon>
        <taxon>Rhabditida</taxon>
        <taxon>Tylenchina</taxon>
        <taxon>Tylenchomorpha</taxon>
        <taxon>Tylenchoidea</taxon>
        <taxon>Heteroderidae</taxon>
        <taxon>Heteroderinae</taxon>
        <taxon>Globodera</taxon>
    </lineage>
</organism>
<dbReference type="GO" id="GO:0006302">
    <property type="term" value="P:double-strand break repair"/>
    <property type="evidence" value="ECO:0007669"/>
    <property type="project" value="TreeGrafter"/>
</dbReference>
<dbReference type="AlphaFoldDB" id="A0A914HY99"/>
<feature type="domain" description="Rad21/Rec8-like protein C-terminal eukaryotic" evidence="5">
    <location>
        <begin position="593"/>
        <end position="636"/>
    </location>
</feature>
<keyword evidence="3" id="KW-0539">Nucleus</keyword>
<evidence type="ECO:0000259" key="5">
    <source>
        <dbReference type="Pfam" id="PF04824"/>
    </source>
</evidence>
<dbReference type="InterPro" id="IPR039781">
    <property type="entry name" value="Rad21/Rec8-like"/>
</dbReference>
<evidence type="ECO:0000313" key="7">
    <source>
        <dbReference type="Proteomes" id="UP000887572"/>
    </source>
</evidence>
<comment type="subcellular location">
    <subcellularLocation>
        <location evidence="1">Nucleus</location>
    </subcellularLocation>
</comment>
<dbReference type="GO" id="GO:0051177">
    <property type="term" value="P:meiotic sister chromatid cohesion"/>
    <property type="evidence" value="ECO:0007669"/>
    <property type="project" value="TreeGrafter"/>
</dbReference>
<dbReference type="Proteomes" id="UP000887572">
    <property type="component" value="Unplaced"/>
</dbReference>
<dbReference type="InterPro" id="IPR006909">
    <property type="entry name" value="Rad21/Rec8_C_eu"/>
</dbReference>
<feature type="region of interest" description="Disordered" evidence="4">
    <location>
        <begin position="485"/>
        <end position="505"/>
    </location>
</feature>
<dbReference type="GO" id="GO:0005634">
    <property type="term" value="C:nucleus"/>
    <property type="evidence" value="ECO:0007669"/>
    <property type="project" value="UniProtKB-SubCell"/>
</dbReference>
<dbReference type="PANTHER" id="PTHR12585">
    <property type="entry name" value="SCC1 / RAD21 FAMILY MEMBER"/>
    <property type="match status" value="1"/>
</dbReference>
<dbReference type="GO" id="GO:0030893">
    <property type="term" value="C:meiotic cohesin complex"/>
    <property type="evidence" value="ECO:0007669"/>
    <property type="project" value="TreeGrafter"/>
</dbReference>
<evidence type="ECO:0000256" key="2">
    <source>
        <dbReference type="ARBA" id="ARBA00009870"/>
    </source>
</evidence>
<dbReference type="WBParaSite" id="Gr19_v10_g4903.t1">
    <property type="protein sequence ID" value="Gr19_v10_g4903.t1"/>
    <property type="gene ID" value="Gr19_v10_g4903"/>
</dbReference>
<keyword evidence="7" id="KW-1185">Reference proteome</keyword>
<proteinExistence type="inferred from homology"/>
<dbReference type="InterPro" id="IPR023093">
    <property type="entry name" value="ScpA-like_C"/>
</dbReference>
<protein>
    <submittedName>
        <fullName evidence="8">Uncharacterized protein</fullName>
    </submittedName>
</protein>
<comment type="similarity">
    <text evidence="2">Belongs to the rad21 family.</text>
</comment>
<evidence type="ECO:0000313" key="8">
    <source>
        <dbReference type="WBParaSite" id="Gr19_v10_g4903.t1"/>
    </source>
</evidence>
<accession>A0A914HY99</accession>
<name>A0A914HY99_GLORO</name>
<reference evidence="8" key="1">
    <citation type="submission" date="2022-11" db="UniProtKB">
        <authorList>
            <consortium name="WormBaseParasite"/>
        </authorList>
    </citation>
    <scope>IDENTIFICATION</scope>
</reference>
<dbReference type="PANTHER" id="PTHR12585:SF27">
    <property type="entry name" value="MEIOTIC RECOMBINATION PROTEIN REC8 HOMOLOG"/>
    <property type="match status" value="1"/>
</dbReference>
<dbReference type="GO" id="GO:0003682">
    <property type="term" value="F:chromatin binding"/>
    <property type="evidence" value="ECO:0007669"/>
    <property type="project" value="TreeGrafter"/>
</dbReference>
<dbReference type="SUPFAM" id="SSF46785">
    <property type="entry name" value="Winged helix' DNA-binding domain"/>
    <property type="match status" value="1"/>
</dbReference>
<dbReference type="Gene3D" id="1.10.10.580">
    <property type="entry name" value="Structural maintenance of chromosome 1. Chain E"/>
    <property type="match status" value="1"/>
</dbReference>
<evidence type="ECO:0000256" key="4">
    <source>
        <dbReference type="SAM" id="MobiDB-lite"/>
    </source>
</evidence>
<sequence length="651" mass="73876">MFFSYNILVSKNSNFAVIWKYMHDRRGALKVSKRELVSIDIEKACEDLVNYIPTGELVKSELRNKMSLYLLAQLSYGITLVLNAQADYLIADLQSAIKSLIRVPVEEKHEKTPRKSAGRKRKITELDGMVELAIAVPRGMEAEEIEEEDAEEIKRRRVSAARKSTLLNLSDPRAYVDQQLPARVGPDDSLLLDEGSRLDDMFLGQSVQPALPPPEWAAEKNALPPLGEPAAEERRESQKVSTFSILAGPGDDTLIREVEQTVTVTTSFSVSHPSAEVIGDNGLELPVGAREPIYKKSTEEFIVDVMRDSIDRLQLDALPDIVQSPRAVTRKRKRLLVDDQLMLTNDEMVERMNNYQDLVRNRDDLLKEICLPEVPTLSQLLSPRPYHIKALSSELYPLFDTVRADYRDRPLTFEEAQAMTFEDFQKRRFDVDVRSWNSNGASTPLLQRVEESFGAAVEQERHETREKVSVTGALMPPVKEEIIDDSSMQRRPSSALEGEAMRRDTDDRRLTGHLPERHVDELILADLDHLQPPLGEITADMELLQESVTTKGRSPTMWDERSVDDNTSELYSRIARVGVMSFDELLKSDSFDETKKSAVTRATAARKFFALLNLLKHRMVKARQRKPYGEILIRARVQLEDGAEQSFADQE</sequence>
<dbReference type="Pfam" id="PF04824">
    <property type="entry name" value="Rad21_Rec8"/>
    <property type="match status" value="1"/>
</dbReference>
<dbReference type="Pfam" id="PF04825">
    <property type="entry name" value="Rad21_Rec8_N"/>
    <property type="match status" value="1"/>
</dbReference>
<dbReference type="InterPro" id="IPR036390">
    <property type="entry name" value="WH_DNA-bd_sf"/>
</dbReference>
<feature type="domain" description="Rad21/Rec8-like protein N-terminal" evidence="6">
    <location>
        <begin position="1"/>
        <end position="106"/>
    </location>
</feature>